<gene>
    <name evidence="6" type="ORF">WA026_002529</name>
</gene>
<dbReference type="GO" id="GO:0005829">
    <property type="term" value="C:cytosol"/>
    <property type="evidence" value="ECO:0007669"/>
    <property type="project" value="TreeGrafter"/>
</dbReference>
<keyword evidence="1" id="KW-0963">Cytoplasm</keyword>
<dbReference type="InterPro" id="IPR006205">
    <property type="entry name" value="Mev_gal_kin"/>
</dbReference>
<keyword evidence="2" id="KW-0808">Transferase</keyword>
<evidence type="ECO:0000313" key="7">
    <source>
        <dbReference type="Proteomes" id="UP001431783"/>
    </source>
</evidence>
<keyword evidence="4" id="KW-0460">Magnesium</keyword>
<dbReference type="AlphaFoldDB" id="A0AAW1U0M8"/>
<dbReference type="PANTHER" id="PTHR43290">
    <property type="entry name" value="MEVALONATE KINASE"/>
    <property type="match status" value="1"/>
</dbReference>
<dbReference type="SUPFAM" id="SSF55060">
    <property type="entry name" value="GHMP Kinase, C-terminal domain"/>
    <property type="match status" value="1"/>
</dbReference>
<accession>A0AAW1U0M8</accession>
<evidence type="ECO:0000259" key="5">
    <source>
        <dbReference type="Pfam" id="PF08544"/>
    </source>
</evidence>
<dbReference type="Gene3D" id="3.30.70.890">
    <property type="entry name" value="GHMP kinase, C-terminal domain"/>
    <property type="match status" value="1"/>
</dbReference>
<dbReference type="InterPro" id="IPR036554">
    <property type="entry name" value="GHMP_kinase_C_sf"/>
</dbReference>
<organism evidence="6 7">
    <name type="scientific">Henosepilachna vigintioctopunctata</name>
    <dbReference type="NCBI Taxonomy" id="420089"/>
    <lineage>
        <taxon>Eukaryota</taxon>
        <taxon>Metazoa</taxon>
        <taxon>Ecdysozoa</taxon>
        <taxon>Arthropoda</taxon>
        <taxon>Hexapoda</taxon>
        <taxon>Insecta</taxon>
        <taxon>Pterygota</taxon>
        <taxon>Neoptera</taxon>
        <taxon>Endopterygota</taxon>
        <taxon>Coleoptera</taxon>
        <taxon>Polyphaga</taxon>
        <taxon>Cucujiformia</taxon>
        <taxon>Coccinelloidea</taxon>
        <taxon>Coccinellidae</taxon>
        <taxon>Epilachninae</taxon>
        <taxon>Epilachnini</taxon>
        <taxon>Henosepilachna</taxon>
    </lineage>
</organism>
<dbReference type="InterPro" id="IPR013750">
    <property type="entry name" value="GHMP_kinase_C_dom"/>
</dbReference>
<keyword evidence="7" id="KW-1185">Reference proteome</keyword>
<dbReference type="GO" id="GO:0006695">
    <property type="term" value="P:cholesterol biosynthetic process"/>
    <property type="evidence" value="ECO:0007669"/>
    <property type="project" value="TreeGrafter"/>
</dbReference>
<name>A0AAW1U0M8_9CUCU</name>
<dbReference type="Pfam" id="PF08544">
    <property type="entry name" value="GHMP_kinases_C"/>
    <property type="match status" value="1"/>
</dbReference>
<keyword evidence="3" id="KW-0418">Kinase</keyword>
<evidence type="ECO:0000256" key="4">
    <source>
        <dbReference type="ARBA" id="ARBA00022842"/>
    </source>
</evidence>
<feature type="domain" description="GHMP kinase C-terminal" evidence="5">
    <location>
        <begin position="64"/>
        <end position="121"/>
    </location>
</feature>
<protein>
    <recommendedName>
        <fullName evidence="5">GHMP kinase C-terminal domain-containing protein</fullName>
    </recommendedName>
</protein>
<reference evidence="6 7" key="1">
    <citation type="submission" date="2023-03" db="EMBL/GenBank/DDBJ databases">
        <title>Genome insight into feeding habits of ladybird beetles.</title>
        <authorList>
            <person name="Li H.-S."/>
            <person name="Huang Y.-H."/>
            <person name="Pang H."/>
        </authorList>
    </citation>
    <scope>NUCLEOTIDE SEQUENCE [LARGE SCALE GENOMIC DNA]</scope>
    <source>
        <strain evidence="6">SYSU_2023b</strain>
        <tissue evidence="6">Whole body</tissue>
    </source>
</reference>
<proteinExistence type="predicted"/>
<evidence type="ECO:0000256" key="3">
    <source>
        <dbReference type="ARBA" id="ARBA00022777"/>
    </source>
</evidence>
<evidence type="ECO:0000256" key="2">
    <source>
        <dbReference type="ARBA" id="ARBA00022679"/>
    </source>
</evidence>
<dbReference type="PANTHER" id="PTHR43290:SF2">
    <property type="entry name" value="MEVALONATE KINASE"/>
    <property type="match status" value="1"/>
</dbReference>
<sequence length="155" mass="16800">MMLINTKVSRNTKTLVSKVGDFVRNYPSIANHILEATHEVSKTALDYIELLNDSTARDDQKAIAFEKLGDLAEINHGLLSVLGVSHPSLENIISILKNYGLKGKLTGAGGGGYAICLIPSHFTDIKVDEVLLDIRNHGYDAKITVLGDEGVRVDA</sequence>
<dbReference type="EMBL" id="JARQZJ010000031">
    <property type="protein sequence ID" value="KAK9874177.1"/>
    <property type="molecule type" value="Genomic_DNA"/>
</dbReference>
<dbReference type="Proteomes" id="UP001431783">
    <property type="component" value="Unassembled WGS sequence"/>
</dbReference>
<dbReference type="GO" id="GO:0019287">
    <property type="term" value="P:isopentenyl diphosphate biosynthetic process, mevalonate pathway"/>
    <property type="evidence" value="ECO:0007669"/>
    <property type="project" value="TreeGrafter"/>
</dbReference>
<evidence type="ECO:0000313" key="6">
    <source>
        <dbReference type="EMBL" id="KAK9874177.1"/>
    </source>
</evidence>
<evidence type="ECO:0000256" key="1">
    <source>
        <dbReference type="ARBA" id="ARBA00022490"/>
    </source>
</evidence>
<comment type="caution">
    <text evidence="6">The sequence shown here is derived from an EMBL/GenBank/DDBJ whole genome shotgun (WGS) entry which is preliminary data.</text>
</comment>
<dbReference type="GO" id="GO:0004496">
    <property type="term" value="F:mevalonate kinase activity"/>
    <property type="evidence" value="ECO:0007669"/>
    <property type="project" value="InterPro"/>
</dbReference>
<dbReference type="GO" id="GO:0005524">
    <property type="term" value="F:ATP binding"/>
    <property type="evidence" value="ECO:0007669"/>
    <property type="project" value="InterPro"/>
</dbReference>